<dbReference type="Proteomes" id="UP001465668">
    <property type="component" value="Unassembled WGS sequence"/>
</dbReference>
<keyword evidence="3" id="KW-1185">Reference proteome</keyword>
<evidence type="ECO:0000313" key="2">
    <source>
        <dbReference type="EMBL" id="KAK9777636.1"/>
    </source>
</evidence>
<name>A0ABR2XV28_9PEZI</name>
<organism evidence="2 3">
    <name type="scientific">Seiridium cardinale</name>
    <dbReference type="NCBI Taxonomy" id="138064"/>
    <lineage>
        <taxon>Eukaryota</taxon>
        <taxon>Fungi</taxon>
        <taxon>Dikarya</taxon>
        <taxon>Ascomycota</taxon>
        <taxon>Pezizomycotina</taxon>
        <taxon>Sordariomycetes</taxon>
        <taxon>Xylariomycetidae</taxon>
        <taxon>Amphisphaeriales</taxon>
        <taxon>Sporocadaceae</taxon>
        <taxon>Seiridium</taxon>
    </lineage>
</organism>
<feature type="region of interest" description="Disordered" evidence="1">
    <location>
        <begin position="1"/>
        <end position="69"/>
    </location>
</feature>
<dbReference type="EMBL" id="JARVKM010000020">
    <property type="protein sequence ID" value="KAK9777636.1"/>
    <property type="molecule type" value="Genomic_DNA"/>
</dbReference>
<proteinExistence type="predicted"/>
<evidence type="ECO:0000313" key="3">
    <source>
        <dbReference type="Proteomes" id="UP001465668"/>
    </source>
</evidence>
<protein>
    <submittedName>
        <fullName evidence="2">Uncharacterized protein</fullName>
    </submittedName>
</protein>
<reference evidence="2 3" key="1">
    <citation type="submission" date="2024-02" db="EMBL/GenBank/DDBJ databases">
        <title>First draft genome assembly of two strains of Seiridium cardinale.</title>
        <authorList>
            <person name="Emiliani G."/>
            <person name="Scali E."/>
        </authorList>
    </citation>
    <scope>NUCLEOTIDE SEQUENCE [LARGE SCALE GENOMIC DNA]</scope>
    <source>
        <strain evidence="2 3">BM-138-000479</strain>
    </source>
</reference>
<sequence>MRPVITSPAVRTPPPASTPPGLSHTISPAVGTLGTPPAALALGKREAGRQGGRKFTAPEIAKTPQSISC</sequence>
<gene>
    <name evidence="2" type="ORF">SCAR479_05684</name>
</gene>
<accession>A0ABR2XV28</accession>
<evidence type="ECO:0000256" key="1">
    <source>
        <dbReference type="SAM" id="MobiDB-lite"/>
    </source>
</evidence>
<comment type="caution">
    <text evidence="2">The sequence shown here is derived from an EMBL/GenBank/DDBJ whole genome shotgun (WGS) entry which is preliminary data.</text>
</comment>